<dbReference type="AlphaFoldDB" id="D4DPN8"/>
<sequence length="48" mass="5282">MRNYQSKKGLQDAVQAQIGQPAPMFLFPRQGSEVEKGNHPTANVLKGN</sequence>
<evidence type="ECO:0000313" key="1">
    <source>
        <dbReference type="EMBL" id="EFE50170.1"/>
    </source>
</evidence>
<gene>
    <name evidence="1" type="ORF">NEIELOOT_01025</name>
</gene>
<name>D4DPN8_NEIEG</name>
<organism evidence="1 2">
    <name type="scientific">Neisseria elongata subsp. glycolytica ATCC 29315</name>
    <dbReference type="NCBI Taxonomy" id="546263"/>
    <lineage>
        <taxon>Bacteria</taxon>
        <taxon>Pseudomonadati</taxon>
        <taxon>Pseudomonadota</taxon>
        <taxon>Betaproteobacteria</taxon>
        <taxon>Neisseriales</taxon>
        <taxon>Neisseriaceae</taxon>
        <taxon>Neisseria</taxon>
    </lineage>
</organism>
<dbReference type="Proteomes" id="UP000005536">
    <property type="component" value="Unassembled WGS sequence"/>
</dbReference>
<proteinExistence type="predicted"/>
<evidence type="ECO:0000313" key="2">
    <source>
        <dbReference type="Proteomes" id="UP000005536"/>
    </source>
</evidence>
<dbReference type="RefSeq" id="WP_003771200.1">
    <property type="nucleotide sequence ID" value="NZ_CP007726.1"/>
</dbReference>
<comment type="caution">
    <text evidence="1">The sequence shown here is derived from an EMBL/GenBank/DDBJ whole genome shotgun (WGS) entry which is preliminary data.</text>
</comment>
<dbReference type="EMBL" id="ADBF01000025">
    <property type="protein sequence ID" value="EFE50170.1"/>
    <property type="molecule type" value="Genomic_DNA"/>
</dbReference>
<reference evidence="1 2" key="1">
    <citation type="submission" date="2010-02" db="EMBL/GenBank/DDBJ databases">
        <authorList>
            <person name="Weinstock G."/>
            <person name="Sodergren E."/>
            <person name="Clifton S."/>
            <person name="Fulton L."/>
            <person name="Fulton B."/>
            <person name="Courtney L."/>
            <person name="Fronick C."/>
            <person name="Harrison M."/>
            <person name="Strong C."/>
            <person name="Farmer C."/>
            <person name="Delahaunty K."/>
            <person name="Markovic C."/>
            <person name="Hall O."/>
            <person name="Minx P."/>
            <person name="Tomlinson C."/>
            <person name="Mitreva M."/>
            <person name="Nelson J."/>
            <person name="Hou S."/>
            <person name="Wollam A."/>
            <person name="Pepin K.H."/>
            <person name="Johnson M."/>
            <person name="Bhonagiri V."/>
            <person name="Zhang X."/>
            <person name="Suruliraj S."/>
            <person name="Warren W."/>
            <person name="Chinwalla A."/>
            <person name="Mardis E.R."/>
            <person name="Wilson R.K."/>
        </authorList>
    </citation>
    <scope>NUCLEOTIDE SEQUENCE [LARGE SCALE GENOMIC DNA]</scope>
    <source>
        <strain evidence="1 2">ATCC 29315</strain>
    </source>
</reference>
<accession>D4DPN8</accession>
<protein>
    <submittedName>
        <fullName evidence="1">Uncharacterized protein</fullName>
    </submittedName>
</protein>